<evidence type="ECO:0000256" key="4">
    <source>
        <dbReference type="ARBA" id="ARBA00009000"/>
    </source>
</evidence>
<dbReference type="Pfam" id="PF00128">
    <property type="entry name" value="Alpha-amylase"/>
    <property type="match status" value="1"/>
</dbReference>
<dbReference type="InterPro" id="IPR006048">
    <property type="entry name" value="A-amylase/branching_C"/>
</dbReference>
<dbReference type="Pfam" id="PF02806">
    <property type="entry name" value="Alpha-amylase_C"/>
    <property type="match status" value="1"/>
</dbReference>
<proteinExistence type="inferred from homology"/>
<gene>
    <name evidence="10 12" type="primary">glgB</name>
    <name evidence="12" type="ORF">NVS47_07485</name>
</gene>
<evidence type="ECO:0000256" key="10">
    <source>
        <dbReference type="HAMAP-Rule" id="MF_00685"/>
    </source>
</evidence>
<dbReference type="InterPro" id="IPR013783">
    <property type="entry name" value="Ig-like_fold"/>
</dbReference>
<dbReference type="EMBL" id="JANPWE010000003">
    <property type="protein sequence ID" value="MCR6545358.1"/>
    <property type="molecule type" value="Genomic_DNA"/>
</dbReference>
<dbReference type="InterPro" id="IPR006047">
    <property type="entry name" value="GH13_cat_dom"/>
</dbReference>
<keyword evidence="5 10" id="KW-0321">Glycogen metabolism</keyword>
<dbReference type="PANTHER" id="PTHR43651:SF3">
    <property type="entry name" value="1,4-ALPHA-GLUCAN-BRANCHING ENZYME"/>
    <property type="match status" value="1"/>
</dbReference>
<dbReference type="SUPFAM" id="SSF51445">
    <property type="entry name" value="(Trans)glycosidases"/>
    <property type="match status" value="1"/>
</dbReference>
<dbReference type="Pfam" id="PF02922">
    <property type="entry name" value="CBM_48"/>
    <property type="match status" value="1"/>
</dbReference>
<dbReference type="Gene3D" id="3.20.20.80">
    <property type="entry name" value="Glycosidases"/>
    <property type="match status" value="1"/>
</dbReference>
<accession>A0ABT1Y3A9</accession>
<keyword evidence="8 10" id="KW-0320">Glycogen biosynthesis</keyword>
<evidence type="ECO:0000256" key="1">
    <source>
        <dbReference type="ARBA" id="ARBA00000826"/>
    </source>
</evidence>
<dbReference type="InterPro" id="IPR037439">
    <property type="entry name" value="Branching_enzy"/>
</dbReference>
<dbReference type="Proteomes" id="UP001524944">
    <property type="component" value="Unassembled WGS sequence"/>
</dbReference>
<evidence type="ECO:0000256" key="7">
    <source>
        <dbReference type="ARBA" id="ARBA00022679"/>
    </source>
</evidence>
<dbReference type="CDD" id="cd11322">
    <property type="entry name" value="AmyAc_Glg_BE"/>
    <property type="match status" value="1"/>
</dbReference>
<evidence type="ECO:0000256" key="9">
    <source>
        <dbReference type="ARBA" id="ARBA00023277"/>
    </source>
</evidence>
<keyword evidence="13" id="KW-1185">Reference proteome</keyword>
<evidence type="ECO:0000259" key="11">
    <source>
        <dbReference type="SMART" id="SM00642"/>
    </source>
</evidence>
<dbReference type="InterPro" id="IPR017853">
    <property type="entry name" value="GH"/>
</dbReference>
<keyword evidence="9 10" id="KW-0119">Carbohydrate metabolism</keyword>
<dbReference type="SMART" id="SM00642">
    <property type="entry name" value="Aamy"/>
    <property type="match status" value="1"/>
</dbReference>
<dbReference type="Gene3D" id="2.60.40.10">
    <property type="entry name" value="Immunoglobulins"/>
    <property type="match status" value="1"/>
</dbReference>
<dbReference type="Gene3D" id="2.60.40.1180">
    <property type="entry name" value="Golgi alpha-mannosidase II"/>
    <property type="match status" value="1"/>
</dbReference>
<dbReference type="PANTHER" id="PTHR43651">
    <property type="entry name" value="1,4-ALPHA-GLUCAN-BRANCHING ENZYME"/>
    <property type="match status" value="1"/>
</dbReference>
<organism evidence="12 13">
    <name type="scientific">Dehalobacterium formicoaceticum</name>
    <dbReference type="NCBI Taxonomy" id="51515"/>
    <lineage>
        <taxon>Bacteria</taxon>
        <taxon>Bacillati</taxon>
        <taxon>Bacillota</taxon>
        <taxon>Clostridia</taxon>
        <taxon>Eubacteriales</taxon>
        <taxon>Peptococcaceae</taxon>
        <taxon>Dehalobacterium</taxon>
    </lineage>
</organism>
<dbReference type="NCBIfam" id="NF003811">
    <property type="entry name" value="PRK05402.1"/>
    <property type="match status" value="1"/>
</dbReference>
<dbReference type="SUPFAM" id="SSF51011">
    <property type="entry name" value="Glycosyl hydrolase domain"/>
    <property type="match status" value="1"/>
</dbReference>
<comment type="catalytic activity">
    <reaction evidence="1 10">
        <text>Transfers a segment of a (1-&gt;4)-alpha-D-glucan chain to a primary hydroxy group in a similar glucan chain.</text>
        <dbReference type="EC" id="2.4.1.18"/>
    </reaction>
</comment>
<evidence type="ECO:0000313" key="12">
    <source>
        <dbReference type="EMBL" id="MCR6545358.1"/>
    </source>
</evidence>
<evidence type="ECO:0000256" key="2">
    <source>
        <dbReference type="ARBA" id="ARBA00002953"/>
    </source>
</evidence>
<evidence type="ECO:0000256" key="8">
    <source>
        <dbReference type="ARBA" id="ARBA00023056"/>
    </source>
</evidence>
<keyword evidence="6 10" id="KW-0328">Glycosyltransferase</keyword>
<dbReference type="SUPFAM" id="SSF81296">
    <property type="entry name" value="E set domains"/>
    <property type="match status" value="1"/>
</dbReference>
<evidence type="ECO:0000256" key="6">
    <source>
        <dbReference type="ARBA" id="ARBA00022676"/>
    </source>
</evidence>
<evidence type="ECO:0000256" key="3">
    <source>
        <dbReference type="ARBA" id="ARBA00004964"/>
    </source>
</evidence>
<dbReference type="InterPro" id="IPR014756">
    <property type="entry name" value="Ig_E-set"/>
</dbReference>
<dbReference type="InterPro" id="IPR013780">
    <property type="entry name" value="Glyco_hydro_b"/>
</dbReference>
<dbReference type="NCBIfam" id="NF008967">
    <property type="entry name" value="PRK12313.1"/>
    <property type="match status" value="1"/>
</dbReference>
<feature type="active site" description="Nucleophile" evidence="10">
    <location>
        <position position="305"/>
    </location>
</feature>
<comment type="function">
    <text evidence="2 10">Catalyzes the formation of the alpha-1,6-glucosidic linkages in glycogen by scission of a 1,4-alpha-linked oligosaccharide from growing alpha-1,4-glucan chains and the subsequent attachment of the oligosaccharide to the alpha-1,6 position.</text>
</comment>
<dbReference type="HAMAP" id="MF_00685">
    <property type="entry name" value="GlgB"/>
    <property type="match status" value="1"/>
</dbReference>
<reference evidence="12 13" key="1">
    <citation type="submission" date="2022-08" db="EMBL/GenBank/DDBJ databases">
        <title>Proteogenomics of the novel Dehalobacterium formicoaceticum strain EZ94 highlights a key role of methyltransferases during anaerobic dichloromethane degradation.</title>
        <authorList>
            <person name="Wasmund K."/>
        </authorList>
    </citation>
    <scope>NUCLEOTIDE SEQUENCE [LARGE SCALE GENOMIC DNA]</scope>
    <source>
        <strain evidence="12 13">EZ94</strain>
    </source>
</reference>
<comment type="similarity">
    <text evidence="4 10">Belongs to the glycosyl hydrolase 13 family. GlgB subfamily.</text>
</comment>
<dbReference type="InterPro" id="IPR044143">
    <property type="entry name" value="GlgB_N_E_set_prok"/>
</dbReference>
<feature type="active site" description="Proton donor" evidence="10">
    <location>
        <position position="358"/>
    </location>
</feature>
<comment type="subunit">
    <text evidence="10">Monomer.</text>
</comment>
<comment type="pathway">
    <text evidence="3 10">Glycan biosynthesis; glycogen biosynthesis.</text>
</comment>
<dbReference type="InterPro" id="IPR006407">
    <property type="entry name" value="GlgB"/>
</dbReference>
<dbReference type="RefSeq" id="WP_257913030.1">
    <property type="nucleotide sequence ID" value="NZ_JANPWE010000003.1"/>
</dbReference>
<feature type="domain" description="Glycosyl hydrolase family 13 catalytic" evidence="11">
    <location>
        <begin position="153"/>
        <end position="508"/>
    </location>
</feature>
<dbReference type="EC" id="2.4.1.18" evidence="10"/>
<comment type="caution">
    <text evidence="12">The sequence shown here is derived from an EMBL/GenBank/DDBJ whole genome shotgun (WGS) entry which is preliminary data.</text>
</comment>
<dbReference type="InterPro" id="IPR004193">
    <property type="entry name" value="Glyco_hydro_13_N"/>
</dbReference>
<dbReference type="PIRSF" id="PIRSF000463">
    <property type="entry name" value="GlgB"/>
    <property type="match status" value="1"/>
</dbReference>
<keyword evidence="7 10" id="KW-0808">Transferase</keyword>
<sequence length="626" mass="73477">MEKERFLSPEEIFLFNEGTYYHSYLKFGGHRVKVNHIWGVHFAIWAPHAQRVRVVGDFNRWRGADHPMKKQGETGVWTLFIPHLKIGEIYKYEILTAAGSTILKTDPWAFHCEVRPKTASVVYDLSGYIWGDADWMKKRREQAVREQPLSIYEVHLGSWRQHPDGSFLNYRELAEQLVPYVQEMGYTHIELLPLMEHPLDRSWGYQVTSYYAATSRYGTPHDLMYFIDCCHQAGLGVIMDWVPGHFCKDAHGLGRFDGKPLFEGEEHDQWGTYKFNFSRTEVWSFLIGNAVFWFAEYHVDGLRVDGVTSMLLLNFGKGERNWTPNIYGGREDLHAIDFLRKLNQVVFHYFPGALMIAEESTDWPMVTKPPYEGGLGFNYKWNMGWMNDTLKYMETYFDRRCDHHHLLTFSLLYAFSEEFILPFSHDEVVHGKRSLLDKMPGDYWRKFAGLRLLFCYQICHPGKKLLFMGGEFGQFIEWREAESLEWFLTDYEMHRKLQYFVKEINHLYLREKSLWELDYSWEGFSWLDVNNNQQSVLAFMRRDQQGNFLLVVLNFQPDYYPNYRLGVPVSGVYQEIFNTDASCFGGSDQVNRDSVLGEKIPYHGQPFSIEMKLPPLGGIIIRLVAG</sequence>
<protein>
    <recommendedName>
        <fullName evidence="10">1,4-alpha-glucan branching enzyme GlgB</fullName>
        <ecNumber evidence="10">2.4.1.18</ecNumber>
    </recommendedName>
    <alternativeName>
        <fullName evidence="10">1,4-alpha-D-glucan:1,4-alpha-D-glucan 6-glucosyl-transferase</fullName>
    </alternativeName>
    <alternativeName>
        <fullName evidence="10">Alpha-(1-&gt;4)-glucan branching enzyme</fullName>
    </alternativeName>
    <alternativeName>
        <fullName evidence="10">Glycogen branching enzyme</fullName>
        <shortName evidence="10">BE</shortName>
    </alternativeName>
</protein>
<dbReference type="CDD" id="cd02855">
    <property type="entry name" value="E_set_GBE_prok_N"/>
    <property type="match status" value="1"/>
</dbReference>
<dbReference type="NCBIfam" id="TIGR01515">
    <property type="entry name" value="branching_enzym"/>
    <property type="match status" value="1"/>
</dbReference>
<evidence type="ECO:0000313" key="13">
    <source>
        <dbReference type="Proteomes" id="UP001524944"/>
    </source>
</evidence>
<evidence type="ECO:0000256" key="5">
    <source>
        <dbReference type="ARBA" id="ARBA00022600"/>
    </source>
</evidence>
<name>A0ABT1Y3A9_9FIRM</name>
<dbReference type="GO" id="GO:0003844">
    <property type="term" value="F:1,4-alpha-glucan branching enzyme activity"/>
    <property type="evidence" value="ECO:0007669"/>
    <property type="project" value="UniProtKB-EC"/>
</dbReference>